<evidence type="ECO:0000256" key="1">
    <source>
        <dbReference type="SAM" id="Phobius"/>
    </source>
</evidence>
<proteinExistence type="predicted"/>
<evidence type="ECO:0000313" key="2">
    <source>
        <dbReference type="EMBL" id="SVE28680.1"/>
    </source>
</evidence>
<feature type="transmembrane region" description="Helical" evidence="1">
    <location>
        <begin position="29"/>
        <end position="48"/>
    </location>
</feature>
<accession>A0A383C9F7</accession>
<keyword evidence="1" id="KW-0472">Membrane</keyword>
<protein>
    <submittedName>
        <fullName evidence="2">Uncharacterized protein</fullName>
    </submittedName>
</protein>
<dbReference type="EMBL" id="UINC01206855">
    <property type="protein sequence ID" value="SVE28680.1"/>
    <property type="molecule type" value="Genomic_DNA"/>
</dbReference>
<keyword evidence="1" id="KW-0812">Transmembrane</keyword>
<name>A0A383C9F7_9ZZZZ</name>
<reference evidence="2" key="1">
    <citation type="submission" date="2018-05" db="EMBL/GenBank/DDBJ databases">
        <authorList>
            <person name="Lanie J.A."/>
            <person name="Ng W.-L."/>
            <person name="Kazmierczak K.M."/>
            <person name="Andrzejewski T.M."/>
            <person name="Davidsen T.M."/>
            <person name="Wayne K.J."/>
            <person name="Tettelin H."/>
            <person name="Glass J.I."/>
            <person name="Rusch D."/>
            <person name="Podicherti R."/>
            <person name="Tsui H.-C.T."/>
            <person name="Winkler M.E."/>
        </authorList>
    </citation>
    <scope>NUCLEOTIDE SEQUENCE</scope>
</reference>
<keyword evidence="1" id="KW-1133">Transmembrane helix</keyword>
<gene>
    <name evidence="2" type="ORF">METZ01_LOCUS481534</name>
</gene>
<organism evidence="2">
    <name type="scientific">marine metagenome</name>
    <dbReference type="NCBI Taxonomy" id="408172"/>
    <lineage>
        <taxon>unclassified sequences</taxon>
        <taxon>metagenomes</taxon>
        <taxon>ecological metagenomes</taxon>
    </lineage>
</organism>
<sequence length="58" mass="6452">MLYNSVPWNPALLKAVITDRLPKGGKLVGIGRIGVVTISILGLFLFFMEMEFKVDKLT</sequence>
<dbReference type="AlphaFoldDB" id="A0A383C9F7"/>